<dbReference type="InterPro" id="IPR003439">
    <property type="entry name" value="ABC_transporter-like_ATP-bd"/>
</dbReference>
<dbReference type="EMBL" id="PDDX01000001">
    <property type="protein sequence ID" value="PHI31588.1"/>
    <property type="molecule type" value="Genomic_DNA"/>
</dbReference>
<dbReference type="PANTHER" id="PTHR24220">
    <property type="entry name" value="IMPORT ATP-BINDING PROTEIN"/>
    <property type="match status" value="1"/>
</dbReference>
<dbReference type="RefSeq" id="WP_029095813.1">
    <property type="nucleotide sequence ID" value="NZ_BRLG01000005.1"/>
</dbReference>
<gene>
    <name evidence="4" type="ORF">CRN84_20735</name>
</gene>
<feature type="domain" description="ABC transporter" evidence="3">
    <location>
        <begin position="6"/>
        <end position="228"/>
    </location>
</feature>
<evidence type="ECO:0000313" key="4">
    <source>
        <dbReference type="EMBL" id="PHI31588.1"/>
    </source>
</evidence>
<dbReference type="PROSITE" id="PS50893">
    <property type="entry name" value="ABC_TRANSPORTER_2"/>
    <property type="match status" value="1"/>
</dbReference>
<accession>A0A2C6DML9</accession>
<evidence type="ECO:0000256" key="2">
    <source>
        <dbReference type="ARBA" id="ARBA00022840"/>
    </source>
</evidence>
<name>A0A2C6DML9_9GAMM</name>
<dbReference type="OrthoDB" id="9802264at2"/>
<evidence type="ECO:0000259" key="3">
    <source>
        <dbReference type="PROSITE" id="PS50893"/>
    </source>
</evidence>
<dbReference type="SUPFAM" id="SSF52540">
    <property type="entry name" value="P-loop containing nucleoside triphosphate hydrolases"/>
    <property type="match status" value="1"/>
</dbReference>
<evidence type="ECO:0000313" key="5">
    <source>
        <dbReference type="Proteomes" id="UP000224974"/>
    </source>
</evidence>
<dbReference type="AlphaFoldDB" id="A0A2C6DML9"/>
<dbReference type="GO" id="GO:0005524">
    <property type="term" value="F:ATP binding"/>
    <property type="evidence" value="ECO:0007669"/>
    <property type="project" value="UniProtKB-KW"/>
</dbReference>
<sequence>MSDLYIKQLNVRFSGTPQPALSIPDLMIRSGLQVAVTGASGSGKTTLVNAISGLERCGRGQVFWDGIDIGAYSESKLDRWRAANVGLVMQDFHLYPGLSALDNVLLPAKFYHWRLPAQLKIKGKDLLARLGIENNRTSIDLLSRGEKQRVAIARALLKSPPVIIADEPTASLDADNGMQVIQLLTRLASESKSTLICITHDLRLSKAMRRHILLDAGRPVQDLTAGKLL</sequence>
<dbReference type="InterPro" id="IPR027417">
    <property type="entry name" value="P-loop_NTPase"/>
</dbReference>
<evidence type="ECO:0000256" key="1">
    <source>
        <dbReference type="ARBA" id="ARBA00022741"/>
    </source>
</evidence>
<dbReference type="Pfam" id="PF00005">
    <property type="entry name" value="ABC_tran"/>
    <property type="match status" value="1"/>
</dbReference>
<dbReference type="Gene3D" id="3.40.50.300">
    <property type="entry name" value="P-loop containing nucleotide triphosphate hydrolases"/>
    <property type="match status" value="1"/>
</dbReference>
<keyword evidence="5" id="KW-1185">Reference proteome</keyword>
<protein>
    <submittedName>
        <fullName evidence="4">ABC transporter</fullName>
    </submittedName>
</protein>
<organism evidence="4 5">
    <name type="scientific">Budvicia aquatica</name>
    <dbReference type="NCBI Taxonomy" id="82979"/>
    <lineage>
        <taxon>Bacteria</taxon>
        <taxon>Pseudomonadati</taxon>
        <taxon>Pseudomonadota</taxon>
        <taxon>Gammaproteobacteria</taxon>
        <taxon>Enterobacterales</taxon>
        <taxon>Budviciaceae</taxon>
        <taxon>Budvicia</taxon>
    </lineage>
</organism>
<dbReference type="InterPro" id="IPR003593">
    <property type="entry name" value="AAA+_ATPase"/>
</dbReference>
<dbReference type="GO" id="GO:0022857">
    <property type="term" value="F:transmembrane transporter activity"/>
    <property type="evidence" value="ECO:0007669"/>
    <property type="project" value="TreeGrafter"/>
</dbReference>
<dbReference type="GO" id="GO:0005886">
    <property type="term" value="C:plasma membrane"/>
    <property type="evidence" value="ECO:0007669"/>
    <property type="project" value="TreeGrafter"/>
</dbReference>
<dbReference type="STRING" id="1111728.GCA_000427805_03943"/>
<keyword evidence="1" id="KW-0547">Nucleotide-binding</keyword>
<keyword evidence="2" id="KW-0067">ATP-binding</keyword>
<comment type="caution">
    <text evidence="4">The sequence shown here is derived from an EMBL/GenBank/DDBJ whole genome shotgun (WGS) entry which is preliminary data.</text>
</comment>
<dbReference type="Proteomes" id="UP000224974">
    <property type="component" value="Unassembled WGS sequence"/>
</dbReference>
<proteinExistence type="predicted"/>
<dbReference type="SMART" id="SM00382">
    <property type="entry name" value="AAA"/>
    <property type="match status" value="1"/>
</dbReference>
<reference evidence="5" key="1">
    <citation type="submission" date="2017-09" db="EMBL/GenBank/DDBJ databases">
        <title>FDA dAtabase for Regulatory Grade micrObial Sequences (FDA-ARGOS): Supporting development and validation of Infectious Disease Dx tests.</title>
        <authorList>
            <person name="Minogue T."/>
            <person name="Wolcott M."/>
            <person name="Wasieloski L."/>
            <person name="Aguilar W."/>
            <person name="Moore D."/>
            <person name="Tallon L."/>
            <person name="Sadzewicz L."/>
            <person name="Ott S."/>
            <person name="Zhao X."/>
            <person name="Nagaraj S."/>
            <person name="Vavikolanu K."/>
            <person name="Aluvathingal J."/>
            <person name="Nadendla S."/>
            <person name="Sichtig H."/>
        </authorList>
    </citation>
    <scope>NUCLEOTIDE SEQUENCE [LARGE SCALE GENOMIC DNA]</scope>
    <source>
        <strain evidence="5">FDAARGOS_387</strain>
    </source>
</reference>
<dbReference type="GO" id="GO:0016887">
    <property type="term" value="F:ATP hydrolysis activity"/>
    <property type="evidence" value="ECO:0007669"/>
    <property type="project" value="InterPro"/>
</dbReference>
<dbReference type="InterPro" id="IPR015854">
    <property type="entry name" value="ABC_transpr_LolD-like"/>
</dbReference>